<keyword evidence="3" id="KW-0472">Membrane</keyword>
<feature type="compositionally biased region" description="Polar residues" evidence="2">
    <location>
        <begin position="11"/>
        <end position="23"/>
    </location>
</feature>
<evidence type="ECO:0000313" key="5">
    <source>
        <dbReference type="EMBL" id="MBE0398496.1"/>
    </source>
</evidence>
<name>A0ABR9EXS5_9GAMM</name>
<feature type="transmembrane region" description="Helical" evidence="3">
    <location>
        <begin position="892"/>
        <end position="914"/>
    </location>
</feature>
<gene>
    <name evidence="5" type="ORF">EI168_00030</name>
</gene>
<evidence type="ECO:0000256" key="3">
    <source>
        <dbReference type="SAM" id="Phobius"/>
    </source>
</evidence>
<protein>
    <recommendedName>
        <fullName evidence="4">Toxin VasX N-terminal region domain-containing protein</fullName>
    </recommendedName>
</protein>
<reference evidence="5 6" key="1">
    <citation type="submission" date="2020-07" db="EMBL/GenBank/DDBJ databases">
        <title>Halophilic bacteria isolated from french cheeses.</title>
        <authorList>
            <person name="Kothe C.I."/>
            <person name="Farah-Kraiem B."/>
            <person name="Renault P."/>
            <person name="Dridi B."/>
        </authorList>
    </citation>
    <scope>NUCLEOTIDE SEQUENCE [LARGE SCALE GENOMIC DNA]</scope>
    <source>
        <strain evidence="5 6">FME1</strain>
    </source>
</reference>
<accession>A0ABR9EXS5</accession>
<keyword evidence="1" id="KW-0175">Coiled coil</keyword>
<evidence type="ECO:0000256" key="2">
    <source>
        <dbReference type="SAM" id="MobiDB-lite"/>
    </source>
</evidence>
<feature type="domain" description="Toxin VasX N-terminal region" evidence="4">
    <location>
        <begin position="23"/>
        <end position="142"/>
    </location>
</feature>
<keyword evidence="6" id="KW-1185">Reference proteome</keyword>
<dbReference type="Proteomes" id="UP001645039">
    <property type="component" value="Unassembled WGS sequence"/>
</dbReference>
<organism evidence="5 6">
    <name type="scientific">Halomonas casei</name>
    <dbReference type="NCBI Taxonomy" id="2742613"/>
    <lineage>
        <taxon>Bacteria</taxon>
        <taxon>Pseudomonadati</taxon>
        <taxon>Pseudomonadota</taxon>
        <taxon>Gammaproteobacteria</taxon>
        <taxon>Oceanospirillales</taxon>
        <taxon>Halomonadaceae</taxon>
        <taxon>Halomonas</taxon>
    </lineage>
</organism>
<dbReference type="Pfam" id="PF20249">
    <property type="entry name" value="VasX_N"/>
    <property type="match status" value="1"/>
</dbReference>
<keyword evidence="3" id="KW-1133">Transmembrane helix</keyword>
<dbReference type="EMBL" id="RRZD01000001">
    <property type="protein sequence ID" value="MBE0398496.1"/>
    <property type="molecule type" value="Genomic_DNA"/>
</dbReference>
<dbReference type="InterPro" id="IPR046864">
    <property type="entry name" value="VasX_N"/>
</dbReference>
<sequence length="1143" mass="124545">MEEAQRVADSQPDNDPGQEQGQCSLTLPDLQLVPVRYAIVEATQAELASVVSGFSPVYSGSYRQPGIRPIRSGWLYLVHSISPDEVQVFKVEPDGSGDSIIIKREGSVEVLYSPLELTPLHVSMLQHGAFREQVMMRVNVGAYCPGNGTAHLLNPDDLASALADDVGEHLPTPAAPEHPGEQNELDMGSYSWCEGEGEDKEWQLAAASSITASIAGEYKLDSACLIVEDITGRLKDLSQAWACAAEQQGSWHDKYQTENFAARTIDGLMNVDFTPHSANAGQGNIPEWLGDAGSDDQADLRELADLYEQRRERREAIHTAHTGVVGSALAPINRDIDELSQHIAENLSTDAESVKAFVEQSEQAHFNEVIGGNYALAPNGIVDVIRQQELEDFLAYANGLEEAWQAAYRGIGQDLAGLLPVWHNYALLLDREDEVHISFTSKLEHCAMETLALCGQGDFLSQHYMGNVPTTAHLLHFQPTDTFIKTFLTELGGPQKALTLAAALMTAAGALGNYQTWRSTIEQQVGLRFRSIAGISDEVAADIAGEVYFKEKMLGEAVIKTLLDDAQQLELPQRFANLAGMLPEGQRLMFVERLGLLEMAWEIPDQTILGKLQQAITKAERSLSQLQRLEQEMASYYQERDAQIKQASRRGASQAHRRAADQYHANNIRNKASEIKQQQQLISEALDDLAEHSFPANENGSHALKVGGLSQAATRAALAERTAFKELANQPRDTMRSTLDTLVRNEQSEVSITRAMGVLVNGSLSVMGAITTFVAMKDMFNRIGQEDILEHVGNTGSQTMATAASIMAIREMIVDARHRKLYEGRAFQQVAQAELKAAAGSPAQLERWAKVANKAMGFVAGLGGVAGAFEMLRQAQKLGRAETQAERLATQVALVGATGTAGGGLFLGSMGLVGKILGAPAAQWRLLMLQFAGPVGWFVAVSTLLLVMGDLLASRFSLSPVQRWCQRSHWGLRREFQGLEAHEQALGQLSGSDASVERQGVAVSHAGPGVGPAASDLAFRLTMPGGQPPDEETLSVGLWGVPMSGSHQELTRDVLAHAYQEVEEAGSVVTYHLAPEVLSQYYFVRLVVCSRLNGETSTQVYELHRRGRSLPESWREVSALTDSFFSSSKAGTWPSMPLIPWAF</sequence>
<feature type="coiled-coil region" evidence="1">
    <location>
        <begin position="609"/>
        <end position="688"/>
    </location>
</feature>
<evidence type="ECO:0000256" key="1">
    <source>
        <dbReference type="SAM" id="Coils"/>
    </source>
</evidence>
<feature type="transmembrane region" description="Helical" evidence="3">
    <location>
        <begin position="855"/>
        <end position="872"/>
    </location>
</feature>
<proteinExistence type="predicted"/>
<comment type="caution">
    <text evidence="5">The sequence shown here is derived from an EMBL/GenBank/DDBJ whole genome shotgun (WGS) entry which is preliminary data.</text>
</comment>
<feature type="region of interest" description="Disordered" evidence="2">
    <location>
        <begin position="1"/>
        <end position="23"/>
    </location>
</feature>
<feature type="transmembrane region" description="Helical" evidence="3">
    <location>
        <begin position="934"/>
        <end position="953"/>
    </location>
</feature>
<evidence type="ECO:0000313" key="6">
    <source>
        <dbReference type="Proteomes" id="UP001645039"/>
    </source>
</evidence>
<keyword evidence="3" id="KW-0812">Transmembrane</keyword>
<evidence type="ECO:0000259" key="4">
    <source>
        <dbReference type="Pfam" id="PF20249"/>
    </source>
</evidence>